<dbReference type="PANTHER" id="PTHR33803">
    <property type="entry name" value="IS1478 TRANSPOSASE"/>
    <property type="match status" value="1"/>
</dbReference>
<dbReference type="Pfam" id="PF13751">
    <property type="entry name" value="DDE_Tnp_1_6"/>
    <property type="match status" value="1"/>
</dbReference>
<dbReference type="KEGG" id="xop:PXO_03349"/>
<dbReference type="AlphaFoldDB" id="A0A0K0GFN3"/>
<gene>
    <name evidence="2" type="ordered locus">PXO_03349</name>
</gene>
<name>A0A0K0GFN3_XANOP</name>
<dbReference type="Proteomes" id="UP000001740">
    <property type="component" value="Chromosome"/>
</dbReference>
<evidence type="ECO:0000259" key="1">
    <source>
        <dbReference type="Pfam" id="PF13751"/>
    </source>
</evidence>
<dbReference type="InterPro" id="IPR025668">
    <property type="entry name" value="Tnp_DDE_dom"/>
</dbReference>
<accession>A0A0K0GFN3</accession>
<organism evidence="2 3">
    <name type="scientific">Xanthomonas oryzae pv. oryzae (strain PXO99A)</name>
    <dbReference type="NCBI Taxonomy" id="360094"/>
    <lineage>
        <taxon>Bacteria</taxon>
        <taxon>Pseudomonadati</taxon>
        <taxon>Pseudomonadota</taxon>
        <taxon>Gammaproteobacteria</taxon>
        <taxon>Lysobacterales</taxon>
        <taxon>Lysobacteraceae</taxon>
        <taxon>Xanthomonas</taxon>
    </lineage>
</organism>
<reference evidence="2 3" key="1">
    <citation type="journal article" date="2008" name="BMC Genomics">
        <title>Genome sequence and rapid evolution of the rice pathogen Xanthomonas oryzae pv. oryzae PXO99A.</title>
        <authorList>
            <person name="Salzberg S.L."/>
            <person name="Sommer D.D."/>
            <person name="Schatz M.C."/>
            <person name="Phillippy A.M."/>
            <person name="Rabinowicz P.D."/>
            <person name="Tsuge S."/>
            <person name="Furutani A."/>
            <person name="Ochiai H."/>
            <person name="Delcher A.L."/>
            <person name="Kelley D."/>
            <person name="Madupu R."/>
            <person name="Puiu D."/>
            <person name="Radune D."/>
            <person name="Shumway M."/>
            <person name="Trapnell C."/>
            <person name="Aparna G."/>
            <person name="Jha G."/>
            <person name="Pandey A."/>
            <person name="Patil P.B."/>
            <person name="Ishihara H."/>
            <person name="Meyer D.F."/>
            <person name="Szurek B."/>
            <person name="Verdier V."/>
            <person name="Koebnik R."/>
            <person name="Dow J.M."/>
            <person name="Ryan R.P."/>
            <person name="Hirata H."/>
            <person name="Tsuyumu S."/>
            <person name="Won Lee S."/>
            <person name="Seo Y.S."/>
            <person name="Sriariyanum M."/>
            <person name="Ronald P.C."/>
            <person name="Sonti R.V."/>
            <person name="Van Sluys M.A."/>
            <person name="Leach J.E."/>
            <person name="White F.F."/>
            <person name="Bogdanove A.J."/>
        </authorList>
    </citation>
    <scope>NUCLEOTIDE SEQUENCE [LARGE SCALE GENOMIC DNA]</scope>
    <source>
        <strain evidence="2 3">PXO99A</strain>
    </source>
</reference>
<proteinExistence type="predicted"/>
<sequence>MVVDLGFRGVDAANPGVEIIHRGTFKRLTDEQRRWLKRRQAVEPAIGHLKHDNGMDRCWLQGANGDALHAVLCAAGDNIRWLLRAMVRLGLKGLFAPMVARLIMLPTVLAMSLRARNTRPHRLAWCVW</sequence>
<feature type="domain" description="Transposase DDE" evidence="1">
    <location>
        <begin position="27"/>
        <end position="82"/>
    </location>
</feature>
<protein>
    <submittedName>
        <fullName evidence="2">Transposase</fullName>
    </submittedName>
</protein>
<evidence type="ECO:0000313" key="2">
    <source>
        <dbReference type="EMBL" id="ACD56806.1"/>
    </source>
</evidence>
<dbReference type="EMBL" id="CP000967">
    <property type="protein sequence ID" value="ACD56806.1"/>
    <property type="molecule type" value="Genomic_DNA"/>
</dbReference>
<dbReference type="eggNOG" id="COG3039">
    <property type="taxonomic scope" value="Bacteria"/>
</dbReference>
<dbReference type="HOGENOM" id="CLU_166943_0_0_6"/>
<evidence type="ECO:0000313" key="3">
    <source>
        <dbReference type="Proteomes" id="UP000001740"/>
    </source>
</evidence>
<dbReference type="PANTHER" id="PTHR33803:SF3">
    <property type="entry name" value="BLL1974 PROTEIN"/>
    <property type="match status" value="1"/>
</dbReference>